<dbReference type="InterPro" id="IPR036680">
    <property type="entry name" value="SPOR-like_sf"/>
</dbReference>
<dbReference type="GO" id="GO:0030428">
    <property type="term" value="C:cell septum"/>
    <property type="evidence" value="ECO:0007669"/>
    <property type="project" value="TreeGrafter"/>
</dbReference>
<dbReference type="KEGG" id="taut:V4D30_03980"/>
<feature type="region of interest" description="Disordered" evidence="1">
    <location>
        <begin position="109"/>
        <end position="131"/>
    </location>
</feature>
<keyword evidence="2" id="KW-0812">Transmembrane</keyword>
<dbReference type="Gene3D" id="3.30.70.1070">
    <property type="entry name" value="Sporulation related repeat"/>
    <property type="match status" value="1"/>
</dbReference>
<dbReference type="Pfam" id="PF05036">
    <property type="entry name" value="SPOR"/>
    <property type="match status" value="1"/>
</dbReference>
<keyword evidence="2" id="KW-1133">Transmembrane helix</keyword>
<dbReference type="EMBL" id="CP144373">
    <property type="protein sequence ID" value="XCH47438.1"/>
    <property type="molecule type" value="Genomic_DNA"/>
</dbReference>
<dbReference type="AlphaFoldDB" id="A0AAU8H0T6"/>
<dbReference type="GO" id="GO:0032506">
    <property type="term" value="P:cytokinetic process"/>
    <property type="evidence" value="ECO:0007669"/>
    <property type="project" value="TreeGrafter"/>
</dbReference>
<feature type="transmembrane region" description="Helical" evidence="2">
    <location>
        <begin position="15"/>
        <end position="37"/>
    </location>
</feature>
<dbReference type="PANTHER" id="PTHR38687:SF1">
    <property type="entry name" value="CELL DIVISION PROTEIN DEDD"/>
    <property type="match status" value="1"/>
</dbReference>
<dbReference type="PANTHER" id="PTHR38687">
    <property type="entry name" value="CELL DIVISION PROTEIN DEDD-RELATED"/>
    <property type="match status" value="1"/>
</dbReference>
<keyword evidence="2" id="KW-0472">Membrane</keyword>
<dbReference type="InterPro" id="IPR052521">
    <property type="entry name" value="Cell_div_SPOR-domain"/>
</dbReference>
<feature type="region of interest" description="Disordered" evidence="1">
    <location>
        <begin position="66"/>
        <end position="92"/>
    </location>
</feature>
<organism evidence="4">
    <name type="scientific">Thermodesulfovibrio autotrophicus</name>
    <dbReference type="NCBI Taxonomy" id="3118333"/>
    <lineage>
        <taxon>Bacteria</taxon>
        <taxon>Pseudomonadati</taxon>
        <taxon>Nitrospirota</taxon>
        <taxon>Thermodesulfovibrionia</taxon>
        <taxon>Thermodesulfovibrionales</taxon>
        <taxon>Thermodesulfovibrionaceae</taxon>
        <taxon>Thermodesulfovibrio</taxon>
    </lineage>
</organism>
<dbReference type="GO" id="GO:0042834">
    <property type="term" value="F:peptidoglycan binding"/>
    <property type="evidence" value="ECO:0007669"/>
    <property type="project" value="InterPro"/>
</dbReference>
<feature type="compositionally biased region" description="Basic and acidic residues" evidence="1">
    <location>
        <begin position="76"/>
        <end position="92"/>
    </location>
</feature>
<name>A0AAU8H0T6_9BACT</name>
<evidence type="ECO:0000313" key="4">
    <source>
        <dbReference type="EMBL" id="XCH47438.1"/>
    </source>
</evidence>
<feature type="compositionally biased region" description="Low complexity" evidence="1">
    <location>
        <begin position="110"/>
        <end position="126"/>
    </location>
</feature>
<sequence length="225" mass="25592">MKQKGEELLVINKKIFFLILFGIALAGIAVGYTIGYITTPVKEVYVSRTEDSEKTVLSTTVGTAFAKKQESSTPKPEIKQEQAQQSDEKNKVEPEIEIAQNTVKNKVQNTVQTKQAETKTQTQASEQKLKKQDFEKPVKPIKYKTHKQIFYTIQLGAFSDMVNVQTLQKRLKEAGYDSFLVKEDLYKLRIGKYKKFSQAKKVSQELHSKGFENFILKIGYKGGKP</sequence>
<dbReference type="RefSeq" id="WP_353684961.1">
    <property type="nucleotide sequence ID" value="NZ_CP144373.1"/>
</dbReference>
<feature type="domain" description="SPOR" evidence="3">
    <location>
        <begin position="150"/>
        <end position="216"/>
    </location>
</feature>
<proteinExistence type="predicted"/>
<evidence type="ECO:0000259" key="3">
    <source>
        <dbReference type="Pfam" id="PF05036"/>
    </source>
</evidence>
<reference evidence="4" key="1">
    <citation type="submission" date="2024-01" db="EMBL/GenBank/DDBJ databases">
        <title>The first autotrophic representatives of the genus Thermodesulfovibrio.</title>
        <authorList>
            <person name="Maltseva A.I."/>
            <person name="Elcheninov A.G."/>
            <person name="Kublanov I.V."/>
            <person name="Lebedinsky A.V."/>
            <person name="Frolov E.N."/>
        </authorList>
    </citation>
    <scope>NUCLEOTIDE SEQUENCE</scope>
    <source>
        <strain evidence="4">3907-1M</strain>
    </source>
</reference>
<gene>
    <name evidence="4" type="ORF">V4D30_03980</name>
</gene>
<evidence type="ECO:0000256" key="2">
    <source>
        <dbReference type="SAM" id="Phobius"/>
    </source>
</evidence>
<accession>A0AAU8H0T6</accession>
<evidence type="ECO:0000256" key="1">
    <source>
        <dbReference type="SAM" id="MobiDB-lite"/>
    </source>
</evidence>
<dbReference type="InterPro" id="IPR007730">
    <property type="entry name" value="SPOR-like_dom"/>
</dbReference>
<dbReference type="SUPFAM" id="SSF110997">
    <property type="entry name" value="Sporulation related repeat"/>
    <property type="match status" value="1"/>
</dbReference>
<protein>
    <submittedName>
        <fullName evidence="4">SPOR domain-containing protein</fullName>
    </submittedName>
</protein>
<dbReference type="GO" id="GO:0032153">
    <property type="term" value="C:cell division site"/>
    <property type="evidence" value="ECO:0007669"/>
    <property type="project" value="TreeGrafter"/>
</dbReference>